<reference evidence="2" key="2">
    <citation type="submission" date="2023-06" db="EMBL/GenBank/DDBJ databases">
        <authorList>
            <person name="Ma L."/>
            <person name="Liu K.-W."/>
            <person name="Li Z."/>
            <person name="Hsiao Y.-Y."/>
            <person name="Qi Y."/>
            <person name="Fu T."/>
            <person name="Tang G."/>
            <person name="Zhang D."/>
            <person name="Sun W.-H."/>
            <person name="Liu D.-K."/>
            <person name="Li Y."/>
            <person name="Chen G.-Z."/>
            <person name="Liu X.-D."/>
            <person name="Liao X.-Y."/>
            <person name="Jiang Y.-T."/>
            <person name="Yu X."/>
            <person name="Hao Y."/>
            <person name="Huang J."/>
            <person name="Zhao X.-W."/>
            <person name="Ke S."/>
            <person name="Chen Y.-Y."/>
            <person name="Wu W.-L."/>
            <person name="Hsu J.-L."/>
            <person name="Lin Y.-F."/>
            <person name="Huang M.-D."/>
            <person name="Li C.-Y."/>
            <person name="Huang L."/>
            <person name="Wang Z.-W."/>
            <person name="Zhao X."/>
            <person name="Zhong W.-Y."/>
            <person name="Peng D.-H."/>
            <person name="Ahmad S."/>
            <person name="Lan S."/>
            <person name="Zhang J.-S."/>
            <person name="Tsai W.-C."/>
            <person name="Van De Peer Y."/>
            <person name="Liu Z.-J."/>
        </authorList>
    </citation>
    <scope>NUCLEOTIDE SEQUENCE</scope>
    <source>
        <strain evidence="2">SCP</strain>
        <tissue evidence="2">Leaves</tissue>
    </source>
</reference>
<keyword evidence="3" id="KW-1185">Reference proteome</keyword>
<comment type="caution">
    <text evidence="2">The sequence shown here is derived from an EMBL/GenBank/DDBJ whole genome shotgun (WGS) entry which is preliminary data.</text>
</comment>
<evidence type="ECO:0000259" key="1">
    <source>
        <dbReference type="Pfam" id="PF13966"/>
    </source>
</evidence>
<evidence type="ECO:0000313" key="2">
    <source>
        <dbReference type="EMBL" id="KAK1277906.1"/>
    </source>
</evidence>
<dbReference type="Pfam" id="PF13966">
    <property type="entry name" value="zf-RVT"/>
    <property type="match status" value="1"/>
</dbReference>
<dbReference type="AlphaFoldDB" id="A0AAV9BNI0"/>
<feature type="domain" description="Reverse transcriptase zinc-binding" evidence="1">
    <location>
        <begin position="9"/>
        <end position="54"/>
    </location>
</feature>
<accession>A0AAV9BNI0</accession>
<protein>
    <recommendedName>
        <fullName evidence="1">Reverse transcriptase zinc-binding domain-containing protein</fullName>
    </recommendedName>
</protein>
<dbReference type="Proteomes" id="UP001179952">
    <property type="component" value="Unassembled WGS sequence"/>
</dbReference>
<proteinExistence type="predicted"/>
<gene>
    <name evidence="2" type="ORF">QJS04_geneDACA007050</name>
</gene>
<dbReference type="InterPro" id="IPR026960">
    <property type="entry name" value="RVT-Znf"/>
</dbReference>
<sequence length="101" mass="11772">MQVYKTRWRHERLLTKSYREKWAPWEDTTCLTCRGGEETTAHIFLECPMAKLIWHHLAGCSELVDMCNTFEELWRAGRCRIPPGDKSAKGNIPQILIPTVI</sequence>
<evidence type="ECO:0000313" key="3">
    <source>
        <dbReference type="Proteomes" id="UP001179952"/>
    </source>
</evidence>
<dbReference type="EMBL" id="JAUJYN010000002">
    <property type="protein sequence ID" value="KAK1277906.1"/>
    <property type="molecule type" value="Genomic_DNA"/>
</dbReference>
<name>A0AAV9BNI0_ACOGR</name>
<reference evidence="2" key="1">
    <citation type="journal article" date="2023" name="Nat. Commun.">
        <title>Diploid and tetraploid genomes of Acorus and the evolution of monocots.</title>
        <authorList>
            <person name="Ma L."/>
            <person name="Liu K.W."/>
            <person name="Li Z."/>
            <person name="Hsiao Y.Y."/>
            <person name="Qi Y."/>
            <person name="Fu T."/>
            <person name="Tang G.D."/>
            <person name="Zhang D."/>
            <person name="Sun W.H."/>
            <person name="Liu D.K."/>
            <person name="Li Y."/>
            <person name="Chen G.Z."/>
            <person name="Liu X.D."/>
            <person name="Liao X.Y."/>
            <person name="Jiang Y.T."/>
            <person name="Yu X."/>
            <person name="Hao Y."/>
            <person name="Huang J."/>
            <person name="Zhao X.W."/>
            <person name="Ke S."/>
            <person name="Chen Y.Y."/>
            <person name="Wu W.L."/>
            <person name="Hsu J.L."/>
            <person name="Lin Y.F."/>
            <person name="Huang M.D."/>
            <person name="Li C.Y."/>
            <person name="Huang L."/>
            <person name="Wang Z.W."/>
            <person name="Zhao X."/>
            <person name="Zhong W.Y."/>
            <person name="Peng D.H."/>
            <person name="Ahmad S."/>
            <person name="Lan S."/>
            <person name="Zhang J.S."/>
            <person name="Tsai W.C."/>
            <person name="Van de Peer Y."/>
            <person name="Liu Z.J."/>
        </authorList>
    </citation>
    <scope>NUCLEOTIDE SEQUENCE</scope>
    <source>
        <strain evidence="2">SCP</strain>
    </source>
</reference>
<organism evidence="2 3">
    <name type="scientific">Acorus gramineus</name>
    <name type="common">Dwarf sweet flag</name>
    <dbReference type="NCBI Taxonomy" id="55184"/>
    <lineage>
        <taxon>Eukaryota</taxon>
        <taxon>Viridiplantae</taxon>
        <taxon>Streptophyta</taxon>
        <taxon>Embryophyta</taxon>
        <taxon>Tracheophyta</taxon>
        <taxon>Spermatophyta</taxon>
        <taxon>Magnoliopsida</taxon>
        <taxon>Liliopsida</taxon>
        <taxon>Acoraceae</taxon>
        <taxon>Acorus</taxon>
    </lineage>
</organism>